<dbReference type="SUPFAM" id="SSF56112">
    <property type="entry name" value="Protein kinase-like (PK-like)"/>
    <property type="match status" value="1"/>
</dbReference>
<accession>A0ABX7FV74</accession>
<reference evidence="2 3" key="1">
    <citation type="submission" date="2021-01" db="EMBL/GenBank/DDBJ databases">
        <title>Identification of strong promoters based on the transcriptome of Brevibacillus choshinensis.</title>
        <authorList>
            <person name="Yao D."/>
            <person name="Zhang K."/>
            <person name="Wu J."/>
        </authorList>
    </citation>
    <scope>NUCLEOTIDE SEQUENCE [LARGE SCALE GENOMIC DNA]</scope>
    <source>
        <strain evidence="2 3">HPD31-SP3</strain>
    </source>
</reference>
<dbReference type="Gene3D" id="3.90.1200.10">
    <property type="match status" value="1"/>
</dbReference>
<dbReference type="Gene3D" id="3.30.200.20">
    <property type="entry name" value="Phosphorylase Kinase, domain 1"/>
    <property type="match status" value="1"/>
</dbReference>
<evidence type="ECO:0000259" key="1">
    <source>
        <dbReference type="Pfam" id="PF01636"/>
    </source>
</evidence>
<evidence type="ECO:0000313" key="3">
    <source>
        <dbReference type="Proteomes" id="UP000596248"/>
    </source>
</evidence>
<dbReference type="InterPro" id="IPR051678">
    <property type="entry name" value="AGP_Transferase"/>
</dbReference>
<dbReference type="Pfam" id="PF01636">
    <property type="entry name" value="APH"/>
    <property type="match status" value="1"/>
</dbReference>
<dbReference type="InterPro" id="IPR011009">
    <property type="entry name" value="Kinase-like_dom_sf"/>
</dbReference>
<keyword evidence="3" id="KW-1185">Reference proteome</keyword>
<gene>
    <name evidence="2" type="ORF">JNE38_07025</name>
</gene>
<sequence length="304" mass="33422">MGYKMTQANEFKIDEALVRRLIAEQFPQWGHLPLKSVESAGTDNAIYRLGEDMAVRLPRVEWAIGQVEKEQRWLPGLVPLLPLSVPSPLAMGMPADGYPWHWSVYRWLEGENATTAAIDDLSQAATALAQFLAVLQRIDPADGPPPGPHNSHRGVPLAMRDTAVREALVTLRDTIDTHAAKLAWEAALDAPKWHRSGVWLHGDLHPGNLLVTQGRLSAVIDFGTLGVGDPACDLMVAWTLLSPEGRDVFRVALSPDEATWVRGSGWALSFGLIAFAYYQSTNPVLAQISRRAIDQVLADFNRGK</sequence>
<name>A0ABX7FV74_BRECH</name>
<dbReference type="PANTHER" id="PTHR21310">
    <property type="entry name" value="AMINOGLYCOSIDE PHOSPHOTRANSFERASE-RELATED-RELATED"/>
    <property type="match status" value="1"/>
</dbReference>
<protein>
    <submittedName>
        <fullName evidence="2">Aminoglycoside phosphotransferase family protein</fullName>
    </submittedName>
</protein>
<dbReference type="PANTHER" id="PTHR21310:SF42">
    <property type="entry name" value="BIFUNCTIONAL AAC_APH"/>
    <property type="match status" value="1"/>
</dbReference>
<dbReference type="EMBL" id="CP069127">
    <property type="protein sequence ID" value="QRG68890.1"/>
    <property type="molecule type" value="Genomic_DNA"/>
</dbReference>
<dbReference type="CDD" id="cd05155">
    <property type="entry name" value="APH_ChoK_like_1"/>
    <property type="match status" value="1"/>
</dbReference>
<proteinExistence type="predicted"/>
<evidence type="ECO:0000313" key="2">
    <source>
        <dbReference type="EMBL" id="QRG68890.1"/>
    </source>
</evidence>
<dbReference type="Proteomes" id="UP000596248">
    <property type="component" value="Chromosome"/>
</dbReference>
<dbReference type="InterPro" id="IPR002575">
    <property type="entry name" value="Aminoglycoside_PTrfase"/>
</dbReference>
<feature type="domain" description="Aminoglycoside phosphotransferase" evidence="1">
    <location>
        <begin position="39"/>
        <end position="253"/>
    </location>
</feature>
<organism evidence="2 3">
    <name type="scientific">Brevibacillus choshinensis</name>
    <dbReference type="NCBI Taxonomy" id="54911"/>
    <lineage>
        <taxon>Bacteria</taxon>
        <taxon>Bacillati</taxon>
        <taxon>Bacillota</taxon>
        <taxon>Bacilli</taxon>
        <taxon>Bacillales</taxon>
        <taxon>Paenibacillaceae</taxon>
        <taxon>Brevibacillus</taxon>
    </lineage>
</organism>